<sequence>MAKLAVLKLDGDFEQGFRVTLEIATEGDRAFTEIGGMLPPVPELVTQYSHWQSAYRGLGKATRAIKAKKVKFDGSIKTQRQECQDLGLRLKSHLNSWLKSESFLSIREQWLEKISTSEEVRVLIRTENPQLRQLPWHLWDLLERYPSAEIALGAIAYEKPNLVKTNTYTNKIKILAILGNQDGIDVQKDRQLLENLPKAETTFLVQPQRQDLTDQLWEQSWDILFFDGHSKSEGETGRIYINQTDSLTIEEVELAIKKAVERGLKIAIFNSCDGLGLARKLEQLNIPQIIVMREPVPDKVAQEFLKYFIKSFASGTSFYLAVQEARKKLEGLEGDFPCASWLPAICQNPATVPPTWQQLRGSDRLKFQTPLIASLVITILVMAVRQLGILQALEFQAFDLLMRLRPNQGIDARLLVVEATEEDINRYGFPLPDGILAEAIAKLNLYQPRVIGLDIFRAQSVQFGNAALVSQFQHNNKLIAICSASETNNPNKPGIKPPPKLPENRLGFSDVLVDPDGILRRHLVFMTPHHTDPCATNYSFSVRVALHYLAADGIYPQLIGNNKVKLGKTVLKPLKLDTGGYQNLDNRGFQILLNYRASADIARRVRISEVLSGKIKADWVKNRVVLIGVTAPISSDDFYTPYSAMKWPYEKMPGLIVQAEMVSQIISAVLDNRPILWVWNPWGEAIWVWSWAIVGGAIACCYKRILYWGLATGATISILSGLCFGFLIQGGWVPLVPSALALVATGGCATLARTLEIRLQFFAKLPLKFQ</sequence>
<dbReference type="RefSeq" id="WP_226582869.1">
    <property type="nucleotide sequence ID" value="NZ_BLAY01000050.1"/>
</dbReference>
<evidence type="ECO:0000313" key="4">
    <source>
        <dbReference type="Proteomes" id="UP001050975"/>
    </source>
</evidence>
<feature type="domain" description="CHASE2" evidence="2">
    <location>
        <begin position="390"/>
        <end position="698"/>
    </location>
</feature>
<dbReference type="AlphaFoldDB" id="A0AAV3WHU3"/>
<feature type="transmembrane region" description="Helical" evidence="1">
    <location>
        <begin position="705"/>
        <end position="728"/>
    </location>
</feature>
<dbReference type="Pfam" id="PF12770">
    <property type="entry name" value="CHAT"/>
    <property type="match status" value="1"/>
</dbReference>
<dbReference type="Pfam" id="PF05226">
    <property type="entry name" value="CHASE2"/>
    <property type="match status" value="1"/>
</dbReference>
<dbReference type="InterPro" id="IPR007890">
    <property type="entry name" value="CHASE2"/>
</dbReference>
<evidence type="ECO:0000259" key="2">
    <source>
        <dbReference type="SMART" id="SM01080"/>
    </source>
</evidence>
<dbReference type="SMART" id="SM01080">
    <property type="entry name" value="CHASE2"/>
    <property type="match status" value="1"/>
</dbReference>
<dbReference type="Proteomes" id="UP001050975">
    <property type="component" value="Unassembled WGS sequence"/>
</dbReference>
<comment type="caution">
    <text evidence="3">The sequence shown here is derived from an EMBL/GenBank/DDBJ whole genome shotgun (WGS) entry which is preliminary data.</text>
</comment>
<keyword evidence="1" id="KW-1133">Transmembrane helix</keyword>
<feature type="transmembrane region" description="Helical" evidence="1">
    <location>
        <begin position="734"/>
        <end position="755"/>
    </location>
</feature>
<dbReference type="InterPro" id="IPR024983">
    <property type="entry name" value="CHAT_dom"/>
</dbReference>
<keyword evidence="1" id="KW-0472">Membrane</keyword>
<name>A0AAV3WHU3_9CYAN</name>
<protein>
    <submittedName>
        <fullName evidence="3">Chase2 sensor protein</fullName>
    </submittedName>
</protein>
<keyword evidence="1" id="KW-0812">Transmembrane</keyword>
<dbReference type="EMBL" id="BLAY01000050">
    <property type="protein sequence ID" value="GET38724.1"/>
    <property type="molecule type" value="Genomic_DNA"/>
</dbReference>
<keyword evidence="4" id="KW-1185">Reference proteome</keyword>
<evidence type="ECO:0000256" key="1">
    <source>
        <dbReference type="SAM" id="Phobius"/>
    </source>
</evidence>
<gene>
    <name evidence="3" type="ORF">MiSe_34830</name>
</gene>
<organism evidence="3 4">
    <name type="scientific">Microseira wollei NIES-4236</name>
    <dbReference type="NCBI Taxonomy" id="2530354"/>
    <lineage>
        <taxon>Bacteria</taxon>
        <taxon>Bacillati</taxon>
        <taxon>Cyanobacteriota</taxon>
        <taxon>Cyanophyceae</taxon>
        <taxon>Oscillatoriophycideae</taxon>
        <taxon>Aerosakkonematales</taxon>
        <taxon>Aerosakkonemataceae</taxon>
        <taxon>Microseira</taxon>
    </lineage>
</organism>
<proteinExistence type="predicted"/>
<accession>A0AAV3WHU3</accession>
<reference evidence="3" key="1">
    <citation type="submission" date="2019-10" db="EMBL/GenBank/DDBJ databases">
        <title>Draft genome sequece of Microseira wollei NIES-4236.</title>
        <authorList>
            <person name="Yamaguchi H."/>
            <person name="Suzuki S."/>
            <person name="Kawachi M."/>
        </authorList>
    </citation>
    <scope>NUCLEOTIDE SEQUENCE</scope>
    <source>
        <strain evidence="3">NIES-4236</strain>
    </source>
</reference>
<evidence type="ECO:0000313" key="3">
    <source>
        <dbReference type="EMBL" id="GET38724.1"/>
    </source>
</evidence>